<name>A0AA47LQS7_9GAMM</name>
<gene>
    <name evidence="7" type="ORF">N8M53_09630</name>
</gene>
<evidence type="ECO:0000313" key="8">
    <source>
        <dbReference type="Proteomes" id="UP001164748"/>
    </source>
</evidence>
<dbReference type="InterPro" id="IPR011006">
    <property type="entry name" value="CheY-like_superfamily"/>
</dbReference>
<dbReference type="Gene3D" id="1.10.8.60">
    <property type="match status" value="1"/>
</dbReference>
<dbReference type="GO" id="GO:0043565">
    <property type="term" value="F:sequence-specific DNA binding"/>
    <property type="evidence" value="ECO:0007669"/>
    <property type="project" value="InterPro"/>
</dbReference>
<keyword evidence="1" id="KW-0547">Nucleotide-binding</keyword>
<dbReference type="Pfam" id="PF25601">
    <property type="entry name" value="AAA_lid_14"/>
    <property type="match status" value="1"/>
</dbReference>
<dbReference type="PRINTS" id="PR01590">
    <property type="entry name" value="HTHFIS"/>
</dbReference>
<evidence type="ECO:0000256" key="3">
    <source>
        <dbReference type="ARBA" id="ARBA00023015"/>
    </source>
</evidence>
<dbReference type="InterPro" id="IPR010518">
    <property type="entry name" value="FleQ"/>
</dbReference>
<dbReference type="Pfam" id="PF02954">
    <property type="entry name" value="HTH_8"/>
    <property type="match status" value="1"/>
</dbReference>
<dbReference type="RefSeq" id="WP_269578630.1">
    <property type="nucleotide sequence ID" value="NZ_CP114588.1"/>
</dbReference>
<dbReference type="SMART" id="SM00382">
    <property type="entry name" value="AAA"/>
    <property type="match status" value="1"/>
</dbReference>
<keyword evidence="2" id="KW-0067">ATP-binding</keyword>
<dbReference type="InterPro" id="IPR002197">
    <property type="entry name" value="HTH_Fis"/>
</dbReference>
<dbReference type="InterPro" id="IPR058031">
    <property type="entry name" value="AAA_lid_NorR"/>
</dbReference>
<evidence type="ECO:0000256" key="4">
    <source>
        <dbReference type="ARBA" id="ARBA00023125"/>
    </source>
</evidence>
<dbReference type="InterPro" id="IPR009057">
    <property type="entry name" value="Homeodomain-like_sf"/>
</dbReference>
<keyword evidence="3" id="KW-0805">Transcription regulation</keyword>
<dbReference type="InterPro" id="IPR003593">
    <property type="entry name" value="AAA+_ATPase"/>
</dbReference>
<dbReference type="Gene3D" id="3.40.50.300">
    <property type="entry name" value="P-loop containing nucleotide triphosphate hydrolases"/>
    <property type="match status" value="1"/>
</dbReference>
<dbReference type="AlphaFoldDB" id="A0AA47LQS7"/>
<evidence type="ECO:0000259" key="6">
    <source>
        <dbReference type="PROSITE" id="PS50045"/>
    </source>
</evidence>
<dbReference type="SUPFAM" id="SSF52172">
    <property type="entry name" value="CheY-like"/>
    <property type="match status" value="1"/>
</dbReference>
<accession>A0AA47LQS7</accession>
<dbReference type="InterPro" id="IPR027417">
    <property type="entry name" value="P-loop_NTPase"/>
</dbReference>
<dbReference type="Gene3D" id="3.40.50.2300">
    <property type="match status" value="1"/>
</dbReference>
<reference evidence="7" key="1">
    <citation type="submission" date="2022-09" db="EMBL/GenBank/DDBJ databases">
        <authorList>
            <person name="Li Z.-J."/>
        </authorList>
    </citation>
    <scope>NUCLEOTIDE SEQUENCE</scope>
    <source>
        <strain evidence="7">TGB11</strain>
    </source>
</reference>
<dbReference type="InterPro" id="IPR025662">
    <property type="entry name" value="Sigma_54_int_dom_ATP-bd_1"/>
</dbReference>
<dbReference type="PROSITE" id="PS00675">
    <property type="entry name" value="SIGMA54_INTERACT_1"/>
    <property type="match status" value="1"/>
</dbReference>
<dbReference type="CDD" id="cd00009">
    <property type="entry name" value="AAA"/>
    <property type="match status" value="1"/>
</dbReference>
<dbReference type="Pfam" id="PF00158">
    <property type="entry name" value="Sigma54_activat"/>
    <property type="match status" value="1"/>
</dbReference>
<evidence type="ECO:0000313" key="7">
    <source>
        <dbReference type="EMBL" id="WBA08084.1"/>
    </source>
</evidence>
<evidence type="ECO:0000256" key="1">
    <source>
        <dbReference type="ARBA" id="ARBA00022741"/>
    </source>
</evidence>
<dbReference type="PANTHER" id="PTHR32071:SF117">
    <property type="entry name" value="PTS-DEPENDENT DIHYDROXYACETONE KINASE OPERON REGULATORY PROTEIN-RELATED"/>
    <property type="match status" value="1"/>
</dbReference>
<proteinExistence type="predicted"/>
<dbReference type="FunFam" id="3.40.50.300:FF:000006">
    <property type="entry name" value="DNA-binding transcriptional regulator NtrC"/>
    <property type="match status" value="1"/>
</dbReference>
<dbReference type="InterPro" id="IPR002078">
    <property type="entry name" value="Sigma_54_int"/>
</dbReference>
<feature type="domain" description="Sigma-54 factor interaction" evidence="6">
    <location>
        <begin position="137"/>
        <end position="365"/>
    </location>
</feature>
<dbReference type="GO" id="GO:0006355">
    <property type="term" value="P:regulation of DNA-templated transcription"/>
    <property type="evidence" value="ECO:0007669"/>
    <property type="project" value="InterPro"/>
</dbReference>
<dbReference type="PROSITE" id="PS00688">
    <property type="entry name" value="SIGMA54_INTERACT_3"/>
    <property type="match status" value="1"/>
</dbReference>
<evidence type="ECO:0000256" key="5">
    <source>
        <dbReference type="ARBA" id="ARBA00023163"/>
    </source>
</evidence>
<protein>
    <submittedName>
        <fullName evidence="7">Sigma-54 dependent transcriptional regulator</fullName>
    </submittedName>
</protein>
<keyword evidence="5" id="KW-0804">Transcription</keyword>
<sequence>MQDLAKILVIDDDDQFRHDLGVILDFIGERYALHSTTDVSDALWEQNWGACFLGHVRSTPLLEKVLEQLATYHHVPVIAIRRHDRELSGLPNYVGELGLPLNYPQLFDALHHCREFAGKQAFSIPQLSGDNTAFHNMVGKSDAIEQVRHLIEQVASTEASVLILGESGTGKEVVARHVHHASSRASGPFVPVNCGAIPGELLESELFGHEKGAFTGAISARKGRFELAEGGTLFLDEIGDMPMPMQVKLLRVLQERTFERVGGNKSIRANVRVVAATHRTLETMIKDGEFREDLYYRLNVFPIEMPALRERIDDIPLLIHELMSRLDVEGNGRIHISPRAINSLMEHEWPGNVRELANLIERLVILYPGQMVDVNHLPAKYRYSDIPEFQPEAYSVEDTEMAERDALTAMFHEPDEPAFEEDMPGFADSPGLTNLPPEGVNLKETLAEVEIDLIKQALEAQSGVVARAADMLSMRRTTLVEKMRKYGLNKEELI</sequence>
<organism evidence="7 8">
    <name type="scientific">Salinivibrio kushneri</name>
    <dbReference type="NCBI Taxonomy" id="1908198"/>
    <lineage>
        <taxon>Bacteria</taxon>
        <taxon>Pseudomonadati</taxon>
        <taxon>Pseudomonadota</taxon>
        <taxon>Gammaproteobacteria</taxon>
        <taxon>Vibrionales</taxon>
        <taxon>Vibrionaceae</taxon>
        <taxon>Salinivibrio</taxon>
    </lineage>
</organism>
<dbReference type="Proteomes" id="UP001164748">
    <property type="component" value="Chromosome"/>
</dbReference>
<dbReference type="InterPro" id="IPR025943">
    <property type="entry name" value="Sigma_54_int_dom_ATP-bd_2"/>
</dbReference>
<dbReference type="PROSITE" id="PS00676">
    <property type="entry name" value="SIGMA54_INTERACT_2"/>
    <property type="match status" value="1"/>
</dbReference>
<dbReference type="SUPFAM" id="SSF46689">
    <property type="entry name" value="Homeodomain-like"/>
    <property type="match status" value="1"/>
</dbReference>
<dbReference type="EMBL" id="CP114588">
    <property type="protein sequence ID" value="WBA08084.1"/>
    <property type="molecule type" value="Genomic_DNA"/>
</dbReference>
<dbReference type="GO" id="GO:0005524">
    <property type="term" value="F:ATP binding"/>
    <property type="evidence" value="ECO:0007669"/>
    <property type="project" value="UniProtKB-KW"/>
</dbReference>
<keyword evidence="4" id="KW-0238">DNA-binding</keyword>
<dbReference type="PANTHER" id="PTHR32071">
    <property type="entry name" value="TRANSCRIPTIONAL REGULATORY PROTEIN"/>
    <property type="match status" value="1"/>
</dbReference>
<dbReference type="SUPFAM" id="SSF52540">
    <property type="entry name" value="P-loop containing nucleoside triphosphate hydrolases"/>
    <property type="match status" value="1"/>
</dbReference>
<evidence type="ECO:0000256" key="2">
    <source>
        <dbReference type="ARBA" id="ARBA00022840"/>
    </source>
</evidence>
<dbReference type="InterPro" id="IPR025944">
    <property type="entry name" value="Sigma_54_int_dom_CS"/>
</dbReference>
<dbReference type="PROSITE" id="PS50045">
    <property type="entry name" value="SIGMA54_INTERACT_4"/>
    <property type="match status" value="1"/>
</dbReference>
<dbReference type="Gene3D" id="1.10.10.60">
    <property type="entry name" value="Homeodomain-like"/>
    <property type="match status" value="1"/>
</dbReference>
<dbReference type="Pfam" id="PF06490">
    <property type="entry name" value="FleQ"/>
    <property type="match status" value="1"/>
</dbReference>